<feature type="compositionally biased region" description="Low complexity" evidence="2">
    <location>
        <begin position="42"/>
        <end position="51"/>
    </location>
</feature>
<reference evidence="4" key="1">
    <citation type="journal article" date="2020" name="Fungal Divers.">
        <title>Resolving the Mortierellaceae phylogeny through synthesis of multi-gene phylogenetics and phylogenomics.</title>
        <authorList>
            <person name="Vandepol N."/>
            <person name="Liber J."/>
            <person name="Desiro A."/>
            <person name="Na H."/>
            <person name="Kennedy M."/>
            <person name="Barry K."/>
            <person name="Grigoriev I.V."/>
            <person name="Miller A.N."/>
            <person name="O'Donnell K."/>
            <person name="Stajich J.E."/>
            <person name="Bonito G."/>
        </authorList>
    </citation>
    <scope>NUCLEOTIDE SEQUENCE</scope>
    <source>
        <strain evidence="4">MES-2147</strain>
    </source>
</reference>
<dbReference type="Gene3D" id="3.30.160.60">
    <property type="entry name" value="Classic Zinc Finger"/>
    <property type="match status" value="1"/>
</dbReference>
<protein>
    <recommendedName>
        <fullName evidence="3">C2H2-type domain-containing protein</fullName>
    </recommendedName>
</protein>
<name>A0A9P6LT45_9FUNG</name>
<feature type="domain" description="C2H2-type" evidence="3">
    <location>
        <begin position="455"/>
        <end position="485"/>
    </location>
</feature>
<feature type="compositionally biased region" description="Low complexity" evidence="2">
    <location>
        <begin position="488"/>
        <end position="507"/>
    </location>
</feature>
<feature type="compositionally biased region" description="Acidic residues" evidence="2">
    <location>
        <begin position="149"/>
        <end position="159"/>
    </location>
</feature>
<dbReference type="PROSITE" id="PS00028">
    <property type="entry name" value="ZINC_FINGER_C2H2_1"/>
    <property type="match status" value="2"/>
</dbReference>
<keyword evidence="1" id="KW-0863">Zinc-finger</keyword>
<feature type="compositionally biased region" description="Polar residues" evidence="2">
    <location>
        <begin position="187"/>
        <end position="203"/>
    </location>
</feature>
<evidence type="ECO:0000313" key="5">
    <source>
        <dbReference type="Proteomes" id="UP000749646"/>
    </source>
</evidence>
<keyword evidence="1" id="KW-0862">Zinc</keyword>
<feature type="compositionally biased region" description="Acidic residues" evidence="2">
    <location>
        <begin position="523"/>
        <end position="532"/>
    </location>
</feature>
<feature type="region of interest" description="Disordered" evidence="2">
    <location>
        <begin position="485"/>
        <end position="555"/>
    </location>
</feature>
<proteinExistence type="predicted"/>
<dbReference type="SUPFAM" id="SSF57667">
    <property type="entry name" value="beta-beta-alpha zinc fingers"/>
    <property type="match status" value="1"/>
</dbReference>
<feature type="region of interest" description="Disordered" evidence="2">
    <location>
        <begin position="310"/>
        <end position="346"/>
    </location>
</feature>
<evidence type="ECO:0000256" key="1">
    <source>
        <dbReference type="PROSITE-ProRule" id="PRU00042"/>
    </source>
</evidence>
<feature type="region of interest" description="Disordered" evidence="2">
    <location>
        <begin position="377"/>
        <end position="425"/>
    </location>
</feature>
<dbReference type="EMBL" id="JAAAHW010009703">
    <property type="protein sequence ID" value="KAF9937252.1"/>
    <property type="molecule type" value="Genomic_DNA"/>
</dbReference>
<feature type="compositionally biased region" description="Low complexity" evidence="2">
    <location>
        <begin position="128"/>
        <end position="142"/>
    </location>
</feature>
<keyword evidence="1" id="KW-0479">Metal-binding</keyword>
<feature type="compositionally biased region" description="Basic residues" evidence="2">
    <location>
        <begin position="332"/>
        <end position="341"/>
    </location>
</feature>
<organism evidence="4 5">
    <name type="scientific">Modicella reniformis</name>
    <dbReference type="NCBI Taxonomy" id="1440133"/>
    <lineage>
        <taxon>Eukaryota</taxon>
        <taxon>Fungi</taxon>
        <taxon>Fungi incertae sedis</taxon>
        <taxon>Mucoromycota</taxon>
        <taxon>Mortierellomycotina</taxon>
        <taxon>Mortierellomycetes</taxon>
        <taxon>Mortierellales</taxon>
        <taxon>Mortierellaceae</taxon>
        <taxon>Modicella</taxon>
    </lineage>
</organism>
<keyword evidence="5" id="KW-1185">Reference proteome</keyword>
<feature type="region of interest" description="Disordered" evidence="2">
    <location>
        <begin position="1"/>
        <end position="232"/>
    </location>
</feature>
<feature type="compositionally biased region" description="Polar residues" evidence="2">
    <location>
        <begin position="1"/>
        <end position="22"/>
    </location>
</feature>
<dbReference type="SMART" id="SM00355">
    <property type="entry name" value="ZnF_C2H2"/>
    <property type="match status" value="2"/>
</dbReference>
<sequence length="555" mass="59495">MSSISAISTTPGTTISNTSSPASVKKDLEHDGPRKGRKAGNTAPTTTITTTYWSSNGHATRKNTNSNNNNHSSSSSSSSSGSIDNSTLNAGTEEPISTAVKSSEQEEPSRKRPKTGTGMSEAIKPSPLRSSITTIRSKSSKLAKYETETGTDDIESVDVMEDKDVSELSNADARAPTEANIEDNVDTLDTSTKRTPGSAGSTARQKKQNKAAATTSSGGGGTTSQAGTATDPPAAKLASTFVIDKNLRARNWHRPSTVEMLLNEPRPYFIQRSYPMPTISSNMGPASATATSLARMAVLNQMDTNYGYDTPERCTTPESGESSPVPPSSPLMKKRKKHAFRKQSSLDSPGLYDLDSIMATTPSASIAPLVTRHTFKAGTKRKRVSHSTSAVTPTGDRDDEAGDSSARSTPAPTSRPRPIPTRPRMYPCSFEGCTKSFMDKFHLKRHETRHVTQMITCGINECTKAYDSISTMRRHQSMMHKEWKQGMAATSDAAASSTSGVSATNVSDAHNEKEARSKSMISNEEDGNEDDVQSEKSGTSPSSVNYSVAYSPMRD</sequence>
<feature type="compositionally biased region" description="Polar residues" evidence="2">
    <location>
        <begin position="535"/>
        <end position="548"/>
    </location>
</feature>
<evidence type="ECO:0000256" key="2">
    <source>
        <dbReference type="SAM" id="MobiDB-lite"/>
    </source>
</evidence>
<dbReference type="InterPro" id="IPR013087">
    <property type="entry name" value="Znf_C2H2_type"/>
</dbReference>
<dbReference type="PROSITE" id="PS50157">
    <property type="entry name" value="ZINC_FINGER_C2H2_2"/>
    <property type="match status" value="2"/>
</dbReference>
<dbReference type="AlphaFoldDB" id="A0A9P6LT45"/>
<dbReference type="OrthoDB" id="4748970at2759"/>
<dbReference type="InterPro" id="IPR036236">
    <property type="entry name" value="Znf_C2H2_sf"/>
</dbReference>
<evidence type="ECO:0000259" key="3">
    <source>
        <dbReference type="PROSITE" id="PS50157"/>
    </source>
</evidence>
<evidence type="ECO:0000313" key="4">
    <source>
        <dbReference type="EMBL" id="KAF9937252.1"/>
    </source>
</evidence>
<dbReference type="GO" id="GO:0008270">
    <property type="term" value="F:zinc ion binding"/>
    <property type="evidence" value="ECO:0007669"/>
    <property type="project" value="UniProtKB-KW"/>
</dbReference>
<feature type="compositionally biased region" description="Low complexity" evidence="2">
    <location>
        <begin position="63"/>
        <end position="86"/>
    </location>
</feature>
<dbReference type="Proteomes" id="UP000749646">
    <property type="component" value="Unassembled WGS sequence"/>
</dbReference>
<accession>A0A9P6LT45</accession>
<feature type="domain" description="C2H2-type" evidence="3">
    <location>
        <begin position="426"/>
        <end position="455"/>
    </location>
</feature>
<feature type="compositionally biased region" description="Basic and acidic residues" evidence="2">
    <location>
        <begin position="24"/>
        <end position="34"/>
    </location>
</feature>
<comment type="caution">
    <text evidence="4">The sequence shown here is derived from an EMBL/GenBank/DDBJ whole genome shotgun (WGS) entry which is preliminary data.</text>
</comment>
<gene>
    <name evidence="4" type="ORF">BGZ65_001639</name>
</gene>